<name>A0A919VPP8_9ACTN</name>
<dbReference type="EMBL" id="BOQL01000049">
    <property type="protein sequence ID" value="GIM74094.1"/>
    <property type="molecule type" value="Genomic_DNA"/>
</dbReference>
<dbReference type="AlphaFoldDB" id="A0A919VPP8"/>
<comment type="caution">
    <text evidence="2">The sequence shown here is derived from an EMBL/GenBank/DDBJ whole genome shotgun (WGS) entry which is preliminary data.</text>
</comment>
<evidence type="ECO:0000313" key="3">
    <source>
        <dbReference type="Proteomes" id="UP000681340"/>
    </source>
</evidence>
<dbReference type="RefSeq" id="WP_212991845.1">
    <property type="nucleotide sequence ID" value="NZ_BAABEA010000026.1"/>
</dbReference>
<gene>
    <name evidence="2" type="ORF">Aau02nite_59240</name>
</gene>
<protein>
    <submittedName>
        <fullName evidence="2">Uncharacterized protein</fullName>
    </submittedName>
</protein>
<reference evidence="2" key="1">
    <citation type="submission" date="2021-03" db="EMBL/GenBank/DDBJ databases">
        <title>Whole genome shotgun sequence of Actinoplanes auranticolor NBRC 12245.</title>
        <authorList>
            <person name="Komaki H."/>
            <person name="Tamura T."/>
        </authorList>
    </citation>
    <scope>NUCLEOTIDE SEQUENCE</scope>
    <source>
        <strain evidence="2">NBRC 12245</strain>
    </source>
</reference>
<dbReference type="Proteomes" id="UP000681340">
    <property type="component" value="Unassembled WGS sequence"/>
</dbReference>
<keyword evidence="1" id="KW-1133">Transmembrane helix</keyword>
<keyword evidence="1" id="KW-0472">Membrane</keyword>
<feature type="transmembrane region" description="Helical" evidence="1">
    <location>
        <begin position="57"/>
        <end position="74"/>
    </location>
</feature>
<keyword evidence="3" id="KW-1185">Reference proteome</keyword>
<sequence>MVTPGPKGLHVGIDTEKVVVSSDPLKMRTGRARRVRWGSVTEVVPVPPSGRSRQDRVRFASQLTLVLVMLSAVLSALGVAWWAAAGGSVALVAFLAFEQARAARTGIIALPKGDSAHVLVAAEERAAFERAFAVAKRVRRTWPALRHMIDSDDADRSLSAALEELAAIMARRQQIRCLRAELAQATRHDLPADSPAVQALAEQRLRVEALWRSTAGAANRILAGINAAALAGENLIREQRIGDTAREAELAISRLTAAGPPRTEAGPELAERTAAVIAAYRELASGR</sequence>
<keyword evidence="1" id="KW-0812">Transmembrane</keyword>
<evidence type="ECO:0000313" key="2">
    <source>
        <dbReference type="EMBL" id="GIM74094.1"/>
    </source>
</evidence>
<accession>A0A919VPP8</accession>
<evidence type="ECO:0000256" key="1">
    <source>
        <dbReference type="SAM" id="Phobius"/>
    </source>
</evidence>
<organism evidence="2 3">
    <name type="scientific">Actinoplanes auranticolor</name>
    <dbReference type="NCBI Taxonomy" id="47988"/>
    <lineage>
        <taxon>Bacteria</taxon>
        <taxon>Bacillati</taxon>
        <taxon>Actinomycetota</taxon>
        <taxon>Actinomycetes</taxon>
        <taxon>Micromonosporales</taxon>
        <taxon>Micromonosporaceae</taxon>
        <taxon>Actinoplanes</taxon>
    </lineage>
</organism>
<proteinExistence type="predicted"/>